<gene>
    <name evidence="1" type="ORF">FOZ76_02725</name>
</gene>
<name>A0A556B0F1_9BURK</name>
<protein>
    <submittedName>
        <fullName evidence="1">DUF1800 domain-containing protein</fullName>
    </submittedName>
</protein>
<keyword evidence="2" id="KW-1185">Reference proteome</keyword>
<dbReference type="Proteomes" id="UP000318405">
    <property type="component" value="Unassembled WGS sequence"/>
</dbReference>
<evidence type="ECO:0000313" key="1">
    <source>
        <dbReference type="EMBL" id="TSH98678.1"/>
    </source>
</evidence>
<reference evidence="1 2" key="1">
    <citation type="submission" date="2019-07" db="EMBL/GenBank/DDBJ databases">
        <title>Qingshengfaniella alkalisoli gen. nov., sp. nov., isolated from saline soil.</title>
        <authorList>
            <person name="Xu L."/>
            <person name="Huang X.-X."/>
            <person name="Sun J.-Q."/>
        </authorList>
    </citation>
    <scope>NUCLEOTIDE SEQUENCE [LARGE SCALE GENOMIC DNA]</scope>
    <source>
        <strain evidence="1 2">DSM 27279</strain>
    </source>
</reference>
<sequence length="548" mass="62013">MYMFSRYQRGLRKTRTEALTGQAMDHPTHRNESRLISRRKVLAYPLCHFALSLSPPISLAQMNGRTSAADRAFVNRITWGLNSLVATTYAQEGRNGFAIQQLRPGPAALPVSVQERLNAMELGQTPADNVARSIRADEKRIQAAPENEARQALRDELGRRMQRLQSEALEYSLLRHLHSPHQFQERLTWFWTNHFNVSIRKAAVSRVLAPNFEEHAIRPHVFGRFEDLLMATLRHPAMLIYLDNFQNRAGKINENYGRELMELHTLGVDGGYTQADVTALSRSLTGLAVNYEKDETGLAEQYRAGYEHDGLFEFRPERHDASDKVLLGKPVKGGGMDEVQTVVRRLARHPSTARHISRKLATWLVADEPPEELVKAMTATYSRTGGDLSAVLRTMLGHQGFEASLDDNDFKDPMRYVLGGMRMLYDSPETLVVNAQPLIQWLSALGQAPFMRDTPDGYPIRRTDWQSSGQMAARFDVAQRMAAGPTQLFFIDSPPNDTKPLVPDAGHLLYDKWLANNVRPATRQVLAQARTLHEWNVLWLASPDFMHA</sequence>
<dbReference type="InterPro" id="IPR014917">
    <property type="entry name" value="DUF1800"/>
</dbReference>
<dbReference type="OrthoDB" id="9772295at2"/>
<accession>A0A556B0F1</accession>
<dbReference type="AlphaFoldDB" id="A0A556B0F1"/>
<comment type="caution">
    <text evidence="1">The sequence shown here is derived from an EMBL/GenBank/DDBJ whole genome shotgun (WGS) entry which is preliminary data.</text>
</comment>
<dbReference type="Pfam" id="PF08811">
    <property type="entry name" value="DUF1800"/>
    <property type="match status" value="1"/>
</dbReference>
<evidence type="ECO:0000313" key="2">
    <source>
        <dbReference type="Proteomes" id="UP000318405"/>
    </source>
</evidence>
<proteinExistence type="predicted"/>
<dbReference type="EMBL" id="VLTJ01000004">
    <property type="protein sequence ID" value="TSH98678.1"/>
    <property type="molecule type" value="Genomic_DNA"/>
</dbReference>
<organism evidence="1 2">
    <name type="scientific">Verticiella sediminum</name>
    <dbReference type="NCBI Taxonomy" id="1247510"/>
    <lineage>
        <taxon>Bacteria</taxon>
        <taxon>Pseudomonadati</taxon>
        <taxon>Pseudomonadota</taxon>
        <taxon>Betaproteobacteria</taxon>
        <taxon>Burkholderiales</taxon>
        <taxon>Alcaligenaceae</taxon>
        <taxon>Verticiella</taxon>
    </lineage>
</organism>